<feature type="compositionally biased region" description="Basic and acidic residues" evidence="1">
    <location>
        <begin position="1"/>
        <end position="13"/>
    </location>
</feature>
<organism evidence="2 3">
    <name type="scientific">Streptomyces gelaticus</name>
    <dbReference type="NCBI Taxonomy" id="285446"/>
    <lineage>
        <taxon>Bacteria</taxon>
        <taxon>Bacillati</taxon>
        <taxon>Actinomycetota</taxon>
        <taxon>Actinomycetes</taxon>
        <taxon>Kitasatosporales</taxon>
        <taxon>Streptomycetaceae</taxon>
        <taxon>Streptomyces</taxon>
    </lineage>
</organism>
<feature type="region of interest" description="Disordered" evidence="1">
    <location>
        <begin position="1"/>
        <end position="55"/>
    </location>
</feature>
<evidence type="ECO:0000313" key="2">
    <source>
        <dbReference type="EMBL" id="GGV87973.1"/>
    </source>
</evidence>
<keyword evidence="3" id="KW-1185">Reference proteome</keyword>
<evidence type="ECO:0000313" key="3">
    <source>
        <dbReference type="Proteomes" id="UP000660675"/>
    </source>
</evidence>
<gene>
    <name evidence="2" type="ORF">GCM10015535_38270</name>
</gene>
<comment type="caution">
    <text evidence="2">The sequence shown here is derived from an EMBL/GenBank/DDBJ whole genome shotgun (WGS) entry which is preliminary data.</text>
</comment>
<feature type="region of interest" description="Disordered" evidence="1">
    <location>
        <begin position="114"/>
        <end position="148"/>
    </location>
</feature>
<accession>A0ABQ2W3I2</accession>
<name>A0ABQ2W3I2_9ACTN</name>
<reference evidence="3" key="1">
    <citation type="journal article" date="2019" name="Int. J. Syst. Evol. Microbiol.">
        <title>The Global Catalogue of Microorganisms (GCM) 10K type strain sequencing project: providing services to taxonomists for standard genome sequencing and annotation.</title>
        <authorList>
            <consortium name="The Broad Institute Genomics Platform"/>
            <consortium name="The Broad Institute Genome Sequencing Center for Infectious Disease"/>
            <person name="Wu L."/>
            <person name="Ma J."/>
        </authorList>
    </citation>
    <scope>NUCLEOTIDE SEQUENCE [LARGE SCALE GENOMIC DNA]</scope>
    <source>
        <strain evidence="3">JCM 4376</strain>
    </source>
</reference>
<dbReference type="EMBL" id="BMTF01000012">
    <property type="protein sequence ID" value="GGV87973.1"/>
    <property type="molecule type" value="Genomic_DNA"/>
</dbReference>
<evidence type="ECO:0000256" key="1">
    <source>
        <dbReference type="SAM" id="MobiDB-lite"/>
    </source>
</evidence>
<sequence>MRRWEKSSPRRETAPVAQSEAGPDDLPERSAVLDSPAVGEFVHQSQPASGSVRGGGLAGLGALAAAVVHFHAYDFLFDVELDQEAVPGGGAVDQGVGGELGDAEPDVLDAAQQAPAGQGFGGECPCLADPIRAGPRRTAGSSWSSRSS</sequence>
<protein>
    <submittedName>
        <fullName evidence="2">Uncharacterized protein</fullName>
    </submittedName>
</protein>
<dbReference type="Proteomes" id="UP000660675">
    <property type="component" value="Unassembled WGS sequence"/>
</dbReference>
<proteinExistence type="predicted"/>